<dbReference type="OrthoDB" id="7172093at2"/>
<dbReference type="InterPro" id="IPR000073">
    <property type="entry name" value="AB_hydrolase_1"/>
</dbReference>
<dbReference type="GO" id="GO:0016020">
    <property type="term" value="C:membrane"/>
    <property type="evidence" value="ECO:0007669"/>
    <property type="project" value="TreeGrafter"/>
</dbReference>
<dbReference type="AlphaFoldDB" id="A0A2T0WUL2"/>
<dbReference type="Gene3D" id="3.40.50.1820">
    <property type="entry name" value="alpha/beta hydrolase"/>
    <property type="match status" value="1"/>
</dbReference>
<dbReference type="InterPro" id="IPR050266">
    <property type="entry name" value="AB_hydrolase_sf"/>
</dbReference>
<sequence>MKTFHLVLALLFVSFQTVDAQQDNQLIDIEVIGTGQAIILIHGMSCSAEVWDDVVARYKNDYELHLVSIKGFGNNEKLVREHYLRSIKDELISYTKSKKLESPIILGHSMGGFLALWAAADEPDLFAKIVSVDGVPYFPVLQMPGITPENAAPIVAQMTSSMKNMSDEQMLQNQKMMVSTMIATEEKRGKIVEMGMNSHPEVVGQAFGEMYTTDLRAEMQNIKIPVLVFGAWAAYQNFGASKTSVTAGYEDQLKDIPQAKLLVADSAYHFVFYDEPDWFYAELDTFLSEN</sequence>
<evidence type="ECO:0000313" key="5">
    <source>
        <dbReference type="Proteomes" id="UP000238157"/>
    </source>
</evidence>
<dbReference type="EMBL" id="PVTR01000001">
    <property type="protein sequence ID" value="PRY90392.1"/>
    <property type="molecule type" value="Genomic_DNA"/>
</dbReference>
<feature type="signal peptide" evidence="2">
    <location>
        <begin position="1"/>
        <end position="20"/>
    </location>
</feature>
<evidence type="ECO:0000256" key="2">
    <source>
        <dbReference type="SAM" id="SignalP"/>
    </source>
</evidence>
<accession>A0A2T0WUL2</accession>
<dbReference type="InterPro" id="IPR029058">
    <property type="entry name" value="AB_hydrolase_fold"/>
</dbReference>
<gene>
    <name evidence="4" type="ORF">CLW00_10151</name>
</gene>
<evidence type="ECO:0000313" key="4">
    <source>
        <dbReference type="EMBL" id="PRY90392.1"/>
    </source>
</evidence>
<reference evidence="4 5" key="1">
    <citation type="submission" date="2018-03" db="EMBL/GenBank/DDBJ databases">
        <title>Genomic Encyclopedia of Archaeal and Bacterial Type Strains, Phase II (KMG-II): from individual species to whole genera.</title>
        <authorList>
            <person name="Goeker M."/>
        </authorList>
    </citation>
    <scope>NUCLEOTIDE SEQUENCE [LARGE SCALE GENOMIC DNA]</scope>
    <source>
        <strain evidence="4 5">DSM 27929</strain>
    </source>
</reference>
<feature type="domain" description="AB hydrolase-1" evidence="3">
    <location>
        <begin position="37"/>
        <end position="276"/>
    </location>
</feature>
<keyword evidence="1" id="KW-0378">Hydrolase</keyword>
<dbReference type="GO" id="GO:0016787">
    <property type="term" value="F:hydrolase activity"/>
    <property type="evidence" value="ECO:0007669"/>
    <property type="project" value="UniProtKB-KW"/>
</dbReference>
<evidence type="ECO:0000259" key="3">
    <source>
        <dbReference type="Pfam" id="PF00561"/>
    </source>
</evidence>
<comment type="caution">
    <text evidence="4">The sequence shown here is derived from an EMBL/GenBank/DDBJ whole genome shotgun (WGS) entry which is preliminary data.</text>
</comment>
<protein>
    <submittedName>
        <fullName evidence="4">Pimeloyl-ACP methyl ester carboxylesterase</fullName>
    </submittedName>
</protein>
<organism evidence="4 5">
    <name type="scientific">Mongoliibacter ruber</name>
    <dbReference type="NCBI Taxonomy" id="1750599"/>
    <lineage>
        <taxon>Bacteria</taxon>
        <taxon>Pseudomonadati</taxon>
        <taxon>Bacteroidota</taxon>
        <taxon>Cytophagia</taxon>
        <taxon>Cytophagales</taxon>
        <taxon>Cyclobacteriaceae</taxon>
        <taxon>Mongoliibacter</taxon>
    </lineage>
</organism>
<feature type="chain" id="PRO_5015542676" evidence="2">
    <location>
        <begin position="21"/>
        <end position="290"/>
    </location>
</feature>
<keyword evidence="2" id="KW-0732">Signal</keyword>
<dbReference type="RefSeq" id="WP_106131651.1">
    <property type="nucleotide sequence ID" value="NZ_PVTR01000001.1"/>
</dbReference>
<evidence type="ECO:0000256" key="1">
    <source>
        <dbReference type="ARBA" id="ARBA00022801"/>
    </source>
</evidence>
<dbReference type="SUPFAM" id="SSF53474">
    <property type="entry name" value="alpha/beta-Hydrolases"/>
    <property type="match status" value="1"/>
</dbReference>
<dbReference type="Pfam" id="PF00561">
    <property type="entry name" value="Abhydrolase_1"/>
    <property type="match status" value="1"/>
</dbReference>
<dbReference type="PANTHER" id="PTHR43798:SF31">
    <property type="entry name" value="AB HYDROLASE SUPERFAMILY PROTEIN YCLE"/>
    <property type="match status" value="1"/>
</dbReference>
<dbReference type="PANTHER" id="PTHR43798">
    <property type="entry name" value="MONOACYLGLYCEROL LIPASE"/>
    <property type="match status" value="1"/>
</dbReference>
<keyword evidence="5" id="KW-1185">Reference proteome</keyword>
<name>A0A2T0WUL2_9BACT</name>
<proteinExistence type="predicted"/>
<dbReference type="Proteomes" id="UP000238157">
    <property type="component" value="Unassembled WGS sequence"/>
</dbReference>